<dbReference type="EMBL" id="FNPH01000004">
    <property type="protein sequence ID" value="SDY93753.1"/>
    <property type="molecule type" value="Genomic_DNA"/>
</dbReference>
<reference evidence="3" key="1">
    <citation type="submission" date="2016-10" db="EMBL/GenBank/DDBJ databases">
        <authorList>
            <person name="Varghese N."/>
            <person name="Submissions S."/>
        </authorList>
    </citation>
    <scope>NUCLEOTIDE SEQUENCE [LARGE SCALE GENOMIC DNA]</scope>
    <source>
        <strain evidence="3">DSM 45245</strain>
    </source>
</reference>
<accession>A0A1H3NYH3</accession>
<feature type="compositionally biased region" description="Basic and acidic residues" evidence="1">
    <location>
        <begin position="50"/>
        <end position="59"/>
    </location>
</feature>
<name>A0A1H3NYH3_9ACTN</name>
<protein>
    <submittedName>
        <fullName evidence="2">Uncharacterized protein</fullName>
    </submittedName>
</protein>
<feature type="region of interest" description="Disordered" evidence="1">
    <location>
        <begin position="38"/>
        <end position="59"/>
    </location>
</feature>
<proteinExistence type="predicted"/>
<keyword evidence="3" id="KW-1185">Reference proteome</keyword>
<gene>
    <name evidence="2" type="ORF">SAMN05444365_104225</name>
</gene>
<dbReference type="AlphaFoldDB" id="A0A1H3NYH3"/>
<evidence type="ECO:0000256" key="1">
    <source>
        <dbReference type="SAM" id="MobiDB-lite"/>
    </source>
</evidence>
<dbReference type="Proteomes" id="UP000242415">
    <property type="component" value="Unassembled WGS sequence"/>
</dbReference>
<sequence length="59" mass="6345">MAQGGQRGDMNDFFVDPPGLSGLYNILVRAADHADDTLQYTTDPCQGPADHSDDTRYGG</sequence>
<evidence type="ECO:0000313" key="3">
    <source>
        <dbReference type="Proteomes" id="UP000242415"/>
    </source>
</evidence>
<organism evidence="2 3">
    <name type="scientific">Micromonospora pattaloongensis</name>
    <dbReference type="NCBI Taxonomy" id="405436"/>
    <lineage>
        <taxon>Bacteria</taxon>
        <taxon>Bacillati</taxon>
        <taxon>Actinomycetota</taxon>
        <taxon>Actinomycetes</taxon>
        <taxon>Micromonosporales</taxon>
        <taxon>Micromonosporaceae</taxon>
        <taxon>Micromonospora</taxon>
    </lineage>
</organism>
<evidence type="ECO:0000313" key="2">
    <source>
        <dbReference type="EMBL" id="SDY93753.1"/>
    </source>
</evidence>